<organism evidence="3">
    <name type="scientific">Salpingoeca rosetta (strain ATCC 50818 / BSB-021)</name>
    <dbReference type="NCBI Taxonomy" id="946362"/>
    <lineage>
        <taxon>Eukaryota</taxon>
        <taxon>Choanoflagellata</taxon>
        <taxon>Craspedida</taxon>
        <taxon>Salpingoecidae</taxon>
        <taxon>Salpingoeca</taxon>
    </lineage>
</organism>
<dbReference type="GeneID" id="16072070"/>
<dbReference type="InterPro" id="IPR016024">
    <property type="entry name" value="ARM-type_fold"/>
</dbReference>
<dbReference type="KEGG" id="sre:PTSG_07713"/>
<evidence type="ECO:0000313" key="3">
    <source>
        <dbReference type="Proteomes" id="UP000007799"/>
    </source>
</evidence>
<keyword evidence="3" id="KW-1185">Reference proteome</keyword>
<dbReference type="SUPFAM" id="SSF48371">
    <property type="entry name" value="ARM repeat"/>
    <property type="match status" value="2"/>
</dbReference>
<dbReference type="InterPro" id="IPR000357">
    <property type="entry name" value="HEAT"/>
</dbReference>
<dbReference type="InterPro" id="IPR000225">
    <property type="entry name" value="Armadillo"/>
</dbReference>
<dbReference type="RefSeq" id="XP_004991510.1">
    <property type="nucleotide sequence ID" value="XM_004991453.1"/>
</dbReference>
<dbReference type="OrthoDB" id="7537227at2759"/>
<dbReference type="FunCoup" id="F2UHJ7">
    <property type="interactions" value="16"/>
</dbReference>
<evidence type="ECO:0000313" key="2">
    <source>
        <dbReference type="EMBL" id="EGD76596.1"/>
    </source>
</evidence>
<gene>
    <name evidence="2" type="ORF">PTSG_07713</name>
</gene>
<dbReference type="Pfam" id="PF02985">
    <property type="entry name" value="HEAT"/>
    <property type="match status" value="1"/>
</dbReference>
<dbReference type="STRING" id="946362.F2UHJ7"/>
<dbReference type="InterPro" id="IPR011989">
    <property type="entry name" value="ARM-like"/>
</dbReference>
<dbReference type="AlphaFoldDB" id="F2UHJ7"/>
<sequence length="513" mass="54965">MTSRQILQVFENYQKARASFVQTVADLSSRPQNVEALREAGVMALLRPLLIDTVPTIQQTAALALGRLANHSDELAAAVVHDDILPQLVYSLAEQNRFYKKAAAFVLRTVAKHSPELAMAVVDSGAVSALVTCLDEFDPGVKEAAAWALGYIARHNAELAQAVVDAGAVPLLILCIQEPEMTLKRISASALSDIAKHTPELAQTVVDGGAIAYLSQLLEVQDAKLKRQVFSALSQIAKHTVDLAELVVEAYIFPAVLPSLKDPDEYVRKNVAMLIREVAKHSSELAQLIVNSGGVIALVDYVNDSAGSGAMPGIMALGYISAFSERLAMSVVVSHGVPALAHALHTEAESHIRAAAAWSLGQIGRHTPEHARHVAEANVLPDLLACTMDPAASDDLRAKASRALKNILQKCTHMPALQALLADAPPSVLENVVAQFAKILPSDAKARKQFVTSGGLKKIQEIQAEEGSDLSEAILTINECFPEEIVRYYSPGYSETLLQRLDSHTPGSAKTAS</sequence>
<dbReference type="eggNOG" id="KOG0166">
    <property type="taxonomic scope" value="Eukaryota"/>
</dbReference>
<protein>
    <submittedName>
        <fullName evidence="2">Sperm associated antigen 6</fullName>
    </submittedName>
</protein>
<accession>F2UHJ7</accession>
<dbReference type="GO" id="GO:0015630">
    <property type="term" value="C:microtubule cytoskeleton"/>
    <property type="evidence" value="ECO:0007669"/>
    <property type="project" value="TreeGrafter"/>
</dbReference>
<evidence type="ECO:0000256" key="1">
    <source>
        <dbReference type="ARBA" id="ARBA00022737"/>
    </source>
</evidence>
<dbReference type="Gene3D" id="1.25.10.10">
    <property type="entry name" value="Leucine-rich Repeat Variant"/>
    <property type="match status" value="2"/>
</dbReference>
<dbReference type="OMA" id="CECIEQS"/>
<dbReference type="Pfam" id="PF00514">
    <property type="entry name" value="Arm"/>
    <property type="match status" value="2"/>
</dbReference>
<dbReference type="Proteomes" id="UP000007799">
    <property type="component" value="Unassembled WGS sequence"/>
</dbReference>
<dbReference type="InParanoid" id="F2UHJ7"/>
<reference evidence="2" key="1">
    <citation type="submission" date="2009-08" db="EMBL/GenBank/DDBJ databases">
        <title>Annotation of Salpingoeca rosetta.</title>
        <authorList>
            <consortium name="The Broad Institute Genome Sequencing Platform"/>
            <person name="Russ C."/>
            <person name="Cuomo C."/>
            <person name="Burger G."/>
            <person name="Gray M.W."/>
            <person name="Holland P.W.H."/>
            <person name="King N."/>
            <person name="Lang F.B.F."/>
            <person name="Roger A.J."/>
            <person name="Ruiz-Trillo I."/>
            <person name="Young S.K."/>
            <person name="Zeng Q."/>
            <person name="Gargeya S."/>
            <person name="Alvarado L."/>
            <person name="Berlin A."/>
            <person name="Chapman S.B."/>
            <person name="Chen Z."/>
            <person name="Freedman E."/>
            <person name="Gellesch M."/>
            <person name="Goldberg J."/>
            <person name="Griggs A."/>
            <person name="Gujja S."/>
            <person name="Heilman E."/>
            <person name="Heiman D."/>
            <person name="Howarth C."/>
            <person name="Mehta T."/>
            <person name="Neiman D."/>
            <person name="Pearson M."/>
            <person name="Roberts A."/>
            <person name="Saif S."/>
            <person name="Shea T."/>
            <person name="Shenoy N."/>
            <person name="Sisk P."/>
            <person name="Stolte C."/>
            <person name="Sykes S."/>
            <person name="White J."/>
            <person name="Yandava C."/>
            <person name="Haas B."/>
            <person name="Nusbaum C."/>
            <person name="Birren B."/>
        </authorList>
    </citation>
    <scope>NUCLEOTIDE SEQUENCE [LARGE SCALE GENOMIC DNA]</scope>
    <source>
        <strain evidence="2">ATCC 50818</strain>
    </source>
</reference>
<dbReference type="EMBL" id="GL832974">
    <property type="protein sequence ID" value="EGD76596.1"/>
    <property type="molecule type" value="Genomic_DNA"/>
</dbReference>
<keyword evidence="1" id="KW-0677">Repeat</keyword>
<dbReference type="FunFam" id="1.25.10.10:FF:000196">
    <property type="entry name" value="Sperm associated antigen 6"/>
    <property type="match status" value="1"/>
</dbReference>
<dbReference type="GO" id="GO:0008017">
    <property type="term" value="F:microtubule binding"/>
    <property type="evidence" value="ECO:0007669"/>
    <property type="project" value="TreeGrafter"/>
</dbReference>
<dbReference type="SMART" id="SM00185">
    <property type="entry name" value="ARM"/>
    <property type="match status" value="9"/>
</dbReference>
<dbReference type="GO" id="GO:0003341">
    <property type="term" value="P:cilium movement"/>
    <property type="evidence" value="ECO:0007669"/>
    <property type="project" value="TreeGrafter"/>
</dbReference>
<dbReference type="PANTHER" id="PTHR23314">
    <property type="entry name" value="SPERM-ASSOCIATED ANTIGEN 6 ARMADILLO REPEAT-CONTAINING"/>
    <property type="match status" value="1"/>
</dbReference>
<name>F2UHJ7_SALR5</name>
<proteinExistence type="predicted"/>
<dbReference type="PANTHER" id="PTHR23314:SF0">
    <property type="entry name" value="SPERM-ASSOCIATED ANTIGEN 6"/>
    <property type="match status" value="1"/>
</dbReference>